<feature type="non-terminal residue" evidence="1">
    <location>
        <position position="1"/>
    </location>
</feature>
<organism evidence="1 2">
    <name type="scientific">Candidatus Regiella insecticola LSR1</name>
    <dbReference type="NCBI Taxonomy" id="663321"/>
    <lineage>
        <taxon>Bacteria</taxon>
        <taxon>Pseudomonadati</taxon>
        <taxon>Pseudomonadota</taxon>
        <taxon>Gammaproteobacteria</taxon>
        <taxon>Enterobacterales</taxon>
        <taxon>Enterobacteriaceae</taxon>
        <taxon>aphid secondary symbionts</taxon>
        <taxon>Candidatus Regiella</taxon>
    </lineage>
</organism>
<dbReference type="SUPFAM" id="SSF52980">
    <property type="entry name" value="Restriction endonuclease-like"/>
    <property type="match status" value="1"/>
</dbReference>
<dbReference type="RefSeq" id="WP_006705082.1">
    <property type="nucleotide sequence ID" value="NZ_CAWLGB010000006.1"/>
</dbReference>
<sequence>ECLLIQTINKPLPFRSTGWQRWDKNVPETALYVTDQWQAIIIAIKNAYLYGKKIVIIDDFQYVMANEFMRRSHEKSFDKFTEIGHHAWSIIDNAIRETPTDLRIYFLSHTEETALGKTKIKTIGKMLDEKITLEGLFTLVLRTVVQDGTYWFTTQNSGADTVKSPINMFDSHEIDNDLAKVDATTRTKTGYSANRQKYLAELICQRLTGQREDLFITADMRRGTELEAVASQVYVFNEFTSNVTEVGLIDHLRIKGFAASPDGLVND</sequence>
<proteinExistence type="predicted"/>
<protein>
    <submittedName>
        <fullName evidence="1">Putative phage protein</fullName>
    </submittedName>
</protein>
<evidence type="ECO:0000313" key="1">
    <source>
        <dbReference type="EMBL" id="EFL91620.1"/>
    </source>
</evidence>
<dbReference type="eggNOG" id="ENOG502Z9VC">
    <property type="taxonomic scope" value="Bacteria"/>
</dbReference>
<dbReference type="InterPro" id="IPR011604">
    <property type="entry name" value="PDDEXK-like_dom_sf"/>
</dbReference>
<feature type="non-terminal residue" evidence="1">
    <location>
        <position position="267"/>
    </location>
</feature>
<accession>E0WTP7</accession>
<name>E0WTP7_9ENTR</name>
<keyword evidence="2" id="KW-1185">Reference proteome</keyword>
<dbReference type="Gene3D" id="3.90.320.10">
    <property type="match status" value="1"/>
</dbReference>
<dbReference type="InterPro" id="IPR011335">
    <property type="entry name" value="Restrct_endonuc-II-like"/>
</dbReference>
<dbReference type="EMBL" id="GL379594">
    <property type="protein sequence ID" value="EFL91620.1"/>
    <property type="molecule type" value="Genomic_DNA"/>
</dbReference>
<dbReference type="Proteomes" id="UP000005726">
    <property type="component" value="Unassembled WGS sequence"/>
</dbReference>
<reference evidence="1" key="1">
    <citation type="journal article" date="2009" name="Environ. Microbiol.">
        <title>Dynamics of genome evolution in facultative symbionts of aphids.</title>
        <authorList>
            <person name="Degnan P.H."/>
            <person name="Leonardo T.E."/>
            <person name="Cass B.N."/>
            <person name="Hurwitz B."/>
            <person name="Stern D."/>
            <person name="Gibbs R.A."/>
            <person name="Richards S."/>
            <person name="Moran N.A."/>
        </authorList>
    </citation>
    <scope>NUCLEOTIDE SEQUENCE [LARGE SCALE GENOMIC DNA]</scope>
    <source>
        <strain evidence="1">LSR1</strain>
    </source>
</reference>
<gene>
    <name evidence="1" type="ORF">REG_1417</name>
</gene>
<dbReference type="AlphaFoldDB" id="E0WTP7"/>
<evidence type="ECO:0000313" key="2">
    <source>
        <dbReference type="Proteomes" id="UP000005726"/>
    </source>
</evidence>